<dbReference type="AlphaFoldDB" id="K0Q5J5"/>
<keyword evidence="2" id="KW-1185">Reference proteome</keyword>
<dbReference type="EMBL" id="CANI01000039">
    <property type="protein sequence ID" value="CCM78589.1"/>
    <property type="molecule type" value="Genomic_DNA"/>
</dbReference>
<dbReference type="STRING" id="1211777.BN77_p11275"/>
<evidence type="ECO:0000313" key="2">
    <source>
        <dbReference type="Proteomes" id="UP000009319"/>
    </source>
</evidence>
<comment type="caution">
    <text evidence="1">The sequence shown here is derived from an EMBL/GenBank/DDBJ whole genome shotgun (WGS) entry which is preliminary data.</text>
</comment>
<accession>K0Q5J5</accession>
<sequence length="108" mass="11868">MTVEIQKVESEHYGSAGVELSTPSSELLLKLAEVRTALLVEHDGLAIKDGGTDSKAFSVRLDRGETMRPIVATARENADIAVVEMHCDPISVPFDLVRPIVTNRWPRL</sequence>
<protein>
    <submittedName>
        <fullName evidence="1">Uncharacterized protein</fullName>
    </submittedName>
</protein>
<proteinExistence type="predicted"/>
<dbReference type="Proteomes" id="UP000009319">
    <property type="component" value="Unassembled WGS sequence"/>
</dbReference>
<dbReference type="HOGENOM" id="CLU_2194851_0_0_5"/>
<organism evidence="1 2">
    <name type="scientific">Rhizobium mesoamericanum STM3625</name>
    <dbReference type="NCBI Taxonomy" id="1211777"/>
    <lineage>
        <taxon>Bacteria</taxon>
        <taxon>Pseudomonadati</taxon>
        <taxon>Pseudomonadota</taxon>
        <taxon>Alphaproteobacteria</taxon>
        <taxon>Hyphomicrobiales</taxon>
        <taxon>Rhizobiaceae</taxon>
        <taxon>Rhizobium/Agrobacterium group</taxon>
        <taxon>Rhizobium</taxon>
    </lineage>
</organism>
<reference evidence="1 2" key="1">
    <citation type="journal article" date="2013" name="Genome Announc.">
        <title>Draft Genome Sequence of Rhizobium mesoamericanum STM3625, a Nitrogen-Fixing Symbiont of Mimosa pudica Isolated in French Guiana (South America).</title>
        <authorList>
            <person name="Moulin L."/>
            <person name="Mornico D."/>
            <person name="Melkonian R."/>
            <person name="Klonowska A."/>
        </authorList>
    </citation>
    <scope>NUCLEOTIDE SEQUENCE [LARGE SCALE GENOMIC DNA]</scope>
    <source>
        <strain evidence="1 2">STM3625</strain>
    </source>
</reference>
<name>K0Q5J5_9HYPH</name>
<evidence type="ECO:0000313" key="1">
    <source>
        <dbReference type="EMBL" id="CCM78589.1"/>
    </source>
</evidence>
<gene>
    <name evidence="1" type="ORF">BN77_p11275</name>
</gene>